<gene>
    <name evidence="2" type="ORF">Pla144_45480</name>
</gene>
<evidence type="ECO:0000256" key="1">
    <source>
        <dbReference type="SAM" id="MobiDB-lite"/>
    </source>
</evidence>
<organism evidence="2 3">
    <name type="scientific">Bythopirellula polymerisocia</name>
    <dbReference type="NCBI Taxonomy" id="2528003"/>
    <lineage>
        <taxon>Bacteria</taxon>
        <taxon>Pseudomonadati</taxon>
        <taxon>Planctomycetota</taxon>
        <taxon>Planctomycetia</taxon>
        <taxon>Pirellulales</taxon>
        <taxon>Lacipirellulaceae</taxon>
        <taxon>Bythopirellula</taxon>
    </lineage>
</organism>
<comment type="caution">
    <text evidence="2">The sequence shown here is derived from an EMBL/GenBank/DDBJ whole genome shotgun (WGS) entry which is preliminary data.</text>
</comment>
<accession>A0A5C6CCL9</accession>
<proteinExistence type="predicted"/>
<sequence length="55" mass="6178">MENLNEFAHDCHGGKQRVKVGRRPESGAFPGSIHMGSVRKTRKPNPLNHIETELI</sequence>
<evidence type="ECO:0000313" key="2">
    <source>
        <dbReference type="EMBL" id="TWU21852.1"/>
    </source>
</evidence>
<dbReference type="EMBL" id="SJPS01000009">
    <property type="protein sequence ID" value="TWU21852.1"/>
    <property type="molecule type" value="Genomic_DNA"/>
</dbReference>
<name>A0A5C6CCL9_9BACT</name>
<reference evidence="2 3" key="1">
    <citation type="submission" date="2019-02" db="EMBL/GenBank/DDBJ databases">
        <title>Deep-cultivation of Planctomycetes and their phenomic and genomic characterization uncovers novel biology.</title>
        <authorList>
            <person name="Wiegand S."/>
            <person name="Jogler M."/>
            <person name="Boedeker C."/>
            <person name="Pinto D."/>
            <person name="Vollmers J."/>
            <person name="Rivas-Marin E."/>
            <person name="Kohn T."/>
            <person name="Peeters S.H."/>
            <person name="Heuer A."/>
            <person name="Rast P."/>
            <person name="Oberbeckmann S."/>
            <person name="Bunk B."/>
            <person name="Jeske O."/>
            <person name="Meyerdierks A."/>
            <person name="Storesund J.E."/>
            <person name="Kallscheuer N."/>
            <person name="Luecker S."/>
            <person name="Lage O.M."/>
            <person name="Pohl T."/>
            <person name="Merkel B.J."/>
            <person name="Hornburger P."/>
            <person name="Mueller R.-W."/>
            <person name="Bruemmer F."/>
            <person name="Labrenz M."/>
            <person name="Spormann A.M."/>
            <person name="Op Den Camp H."/>
            <person name="Overmann J."/>
            <person name="Amann R."/>
            <person name="Jetten M.S.M."/>
            <person name="Mascher T."/>
            <person name="Medema M.H."/>
            <person name="Devos D.P."/>
            <person name="Kaster A.-K."/>
            <person name="Ovreas L."/>
            <person name="Rohde M."/>
            <person name="Galperin M.Y."/>
            <person name="Jogler C."/>
        </authorList>
    </citation>
    <scope>NUCLEOTIDE SEQUENCE [LARGE SCALE GENOMIC DNA]</scope>
    <source>
        <strain evidence="2 3">Pla144</strain>
    </source>
</reference>
<protein>
    <submittedName>
        <fullName evidence="2">Uncharacterized protein</fullName>
    </submittedName>
</protein>
<dbReference type="Proteomes" id="UP000318437">
    <property type="component" value="Unassembled WGS sequence"/>
</dbReference>
<dbReference type="AlphaFoldDB" id="A0A5C6CCL9"/>
<evidence type="ECO:0000313" key="3">
    <source>
        <dbReference type="Proteomes" id="UP000318437"/>
    </source>
</evidence>
<feature type="region of interest" description="Disordered" evidence="1">
    <location>
        <begin position="1"/>
        <end position="55"/>
    </location>
</feature>
<keyword evidence="3" id="KW-1185">Reference proteome</keyword>